<evidence type="ECO:0000313" key="1">
    <source>
        <dbReference type="Proteomes" id="UP000887581"/>
    </source>
</evidence>
<dbReference type="WBParaSite" id="sdigi.contig89.g4036.t1">
    <property type="protein sequence ID" value="sdigi.contig89.g4036.t1"/>
    <property type="gene ID" value="sdigi.contig89.g4036"/>
</dbReference>
<name>A0A915Q655_9BILA</name>
<sequence>MRCDPQIHPCTAGKVLFLAECSCSGAEVSLLAVVASRRKDVVVTWKCPAPTPDGVSAGVGDHIDEQGGAGGADEDDRCIVAVGGMCRLIVRCYGSVHGTLQNMFGERSLHNAENMSKKWRIVETYAEIRRKRTVPLAGRKVLAKVVARLNESPQGTPVGSMSVGRQRRCDSLLVCGIYVAAAEGALSSSSSHMVDDAINIKGLTYAVDKLGIPTFLEAYVCDHLSIYIEYPPEFWNHFLAVITKLAHNNAKLQIISIRVTSCVVTPLISSQEAHKKFAATVKLKRKNHEFDLGIGEASKGSGEVTNRVSTDSGCSQLNWANIFTGEAFE</sequence>
<proteinExistence type="predicted"/>
<organism evidence="1 2">
    <name type="scientific">Setaria digitata</name>
    <dbReference type="NCBI Taxonomy" id="48799"/>
    <lineage>
        <taxon>Eukaryota</taxon>
        <taxon>Metazoa</taxon>
        <taxon>Ecdysozoa</taxon>
        <taxon>Nematoda</taxon>
        <taxon>Chromadorea</taxon>
        <taxon>Rhabditida</taxon>
        <taxon>Spirurina</taxon>
        <taxon>Spiruromorpha</taxon>
        <taxon>Filarioidea</taxon>
        <taxon>Setariidae</taxon>
        <taxon>Setaria</taxon>
    </lineage>
</organism>
<dbReference type="AlphaFoldDB" id="A0A915Q655"/>
<evidence type="ECO:0000313" key="2">
    <source>
        <dbReference type="WBParaSite" id="sdigi.contig89.g4036.t1"/>
    </source>
</evidence>
<keyword evidence="1" id="KW-1185">Reference proteome</keyword>
<reference evidence="2" key="1">
    <citation type="submission" date="2022-11" db="UniProtKB">
        <authorList>
            <consortium name="WormBaseParasite"/>
        </authorList>
    </citation>
    <scope>IDENTIFICATION</scope>
</reference>
<protein>
    <submittedName>
        <fullName evidence="2">Uncharacterized protein</fullName>
    </submittedName>
</protein>
<accession>A0A915Q655</accession>
<dbReference type="Proteomes" id="UP000887581">
    <property type="component" value="Unplaced"/>
</dbReference>